<evidence type="ECO:0000259" key="9">
    <source>
        <dbReference type="PROSITE" id="PS50158"/>
    </source>
</evidence>
<dbReference type="AlphaFoldDB" id="A0A5J5B833"/>
<evidence type="ECO:0008006" key="13">
    <source>
        <dbReference type="Google" id="ProtNLM"/>
    </source>
</evidence>
<dbReference type="InterPro" id="IPR001878">
    <property type="entry name" value="Znf_CCHC"/>
</dbReference>
<dbReference type="SUPFAM" id="SSF54928">
    <property type="entry name" value="RNA-binding domain, RBD"/>
    <property type="match status" value="1"/>
</dbReference>
<dbReference type="GO" id="GO:0008270">
    <property type="term" value="F:zinc ion binding"/>
    <property type="evidence" value="ECO:0007669"/>
    <property type="project" value="UniProtKB-KW"/>
</dbReference>
<sequence length="560" mass="62722">MGFTNDLFRLGEYHNPKHTENATDGFVWESERGEEMAGKEQENRIFVGGLSWDVTERQLEDVFSRFGKIIDSQIMMERDTGRPRGFGFVTFADRRGMEDAIREMHGREFGDRVISVNKAQPRMGGEDPGHGYSGGYSSGGRGSYGGGDRSVGQDDCFKCGRPGHWARDCPSAGVGRGGGEFSSRSRFGGAGGRGDRFGGDRDRYMDDRYDGGHHGNRDRYDGRDDKYGSRDRYVNDRHPPGGDRFAGDRYGVSDRYPQNGYGKERGYDRDGGPRGSGDRYGGGGPSRYEGRSYRDRPANEYLSLKEDNLILQNGATGNSILGRKAFKSRASSAGVTSTCELQRTVFKDGQILNVIDTPGLFDFSGDSEFIGKEIVKCINMAKDGIHAILVVFSVRTRFSKEEEAALHSLQNFFGSKINDYMIVVFTGGDDLEENDETLEDYLGRECPEPLKKILLLCENRRVLFDNKTADESKRAEQVKQLLSLVNMVIAQNGGQPYSDELFLELKKGAKKLHDQTEEVKSLEGYSKREISELKEQTRRAHEEQLKRITEMVGWVLGCIF</sequence>
<dbReference type="EMBL" id="CM018038">
    <property type="protein sequence ID" value="KAA8538754.1"/>
    <property type="molecule type" value="Genomic_DNA"/>
</dbReference>
<evidence type="ECO:0000259" key="8">
    <source>
        <dbReference type="PROSITE" id="PS50102"/>
    </source>
</evidence>
<dbReference type="Gene3D" id="4.10.60.10">
    <property type="entry name" value="Zinc finger, CCHC-type"/>
    <property type="match status" value="1"/>
</dbReference>
<keyword evidence="5" id="KW-0863">Zinc-finger</keyword>
<feature type="domain" description="AIG1-type G" evidence="10">
    <location>
        <begin position="298"/>
        <end position="506"/>
    </location>
</feature>
<dbReference type="OrthoDB" id="8954335at2759"/>
<organism evidence="11 12">
    <name type="scientific">Nyssa sinensis</name>
    <dbReference type="NCBI Taxonomy" id="561372"/>
    <lineage>
        <taxon>Eukaryota</taxon>
        <taxon>Viridiplantae</taxon>
        <taxon>Streptophyta</taxon>
        <taxon>Embryophyta</taxon>
        <taxon>Tracheophyta</taxon>
        <taxon>Spermatophyta</taxon>
        <taxon>Magnoliopsida</taxon>
        <taxon>eudicotyledons</taxon>
        <taxon>Gunneridae</taxon>
        <taxon>Pentapetalae</taxon>
        <taxon>asterids</taxon>
        <taxon>Cornales</taxon>
        <taxon>Nyssaceae</taxon>
        <taxon>Nyssa</taxon>
    </lineage>
</organism>
<feature type="region of interest" description="Disordered" evidence="7">
    <location>
        <begin position="119"/>
        <end position="147"/>
    </location>
</feature>
<dbReference type="PROSITE" id="PS51720">
    <property type="entry name" value="G_AIG1"/>
    <property type="match status" value="1"/>
</dbReference>
<feature type="region of interest" description="Disordered" evidence="7">
    <location>
        <begin position="168"/>
        <end position="294"/>
    </location>
</feature>
<protein>
    <recommendedName>
        <fullName evidence="13">CCHC-type domain-containing protein</fullName>
    </recommendedName>
</protein>
<dbReference type="InterPro" id="IPR027417">
    <property type="entry name" value="P-loop_NTPase"/>
</dbReference>
<dbReference type="InterPro" id="IPR006703">
    <property type="entry name" value="G_AIG1"/>
</dbReference>
<evidence type="ECO:0000256" key="1">
    <source>
        <dbReference type="ARBA" id="ARBA00008535"/>
    </source>
</evidence>
<dbReference type="Gene3D" id="3.40.50.300">
    <property type="entry name" value="P-loop containing nucleotide triphosphate hydrolases"/>
    <property type="match status" value="1"/>
</dbReference>
<keyword evidence="5" id="KW-0479">Metal-binding</keyword>
<evidence type="ECO:0000256" key="4">
    <source>
        <dbReference type="ARBA" id="ARBA00023134"/>
    </source>
</evidence>
<comment type="similarity">
    <text evidence="1">Belongs to the TRAFAC class TrmE-Era-EngA-EngB-Septin-like GTPase superfamily. AIG1/Toc34/Toc159-like paraseptin GTPase family. IAN subfamily.</text>
</comment>
<feature type="compositionally biased region" description="Gly residues" evidence="7">
    <location>
        <begin position="273"/>
        <end position="285"/>
    </location>
</feature>
<dbReference type="Pfam" id="PF00076">
    <property type="entry name" value="RRM_1"/>
    <property type="match status" value="1"/>
</dbReference>
<dbReference type="SMART" id="SM00360">
    <property type="entry name" value="RRM"/>
    <property type="match status" value="1"/>
</dbReference>
<name>A0A5J5B833_9ASTE</name>
<dbReference type="SMART" id="SM00343">
    <property type="entry name" value="ZnF_C2HC"/>
    <property type="match status" value="1"/>
</dbReference>
<dbReference type="InterPro" id="IPR048289">
    <property type="entry name" value="RRM2_NsCP33-like"/>
</dbReference>
<reference evidence="11 12" key="1">
    <citation type="submission" date="2019-09" db="EMBL/GenBank/DDBJ databases">
        <title>A chromosome-level genome assembly of the Chinese tupelo Nyssa sinensis.</title>
        <authorList>
            <person name="Yang X."/>
            <person name="Kang M."/>
            <person name="Yang Y."/>
            <person name="Xiong H."/>
            <person name="Wang M."/>
            <person name="Zhang Z."/>
            <person name="Wang Z."/>
            <person name="Wu H."/>
            <person name="Ma T."/>
            <person name="Liu J."/>
            <person name="Xi Z."/>
        </authorList>
    </citation>
    <scope>NUCLEOTIDE SEQUENCE [LARGE SCALE GENOMIC DNA]</scope>
    <source>
        <strain evidence="11">J267</strain>
        <tissue evidence="11">Leaf</tissue>
    </source>
</reference>
<dbReference type="CDD" id="cd01852">
    <property type="entry name" value="AIG1"/>
    <property type="match status" value="1"/>
</dbReference>
<feature type="domain" description="CCHC-type" evidence="9">
    <location>
        <begin position="156"/>
        <end position="171"/>
    </location>
</feature>
<dbReference type="Pfam" id="PF00098">
    <property type="entry name" value="zf-CCHC"/>
    <property type="match status" value="1"/>
</dbReference>
<dbReference type="Proteomes" id="UP000325577">
    <property type="component" value="Linkage Group LG15"/>
</dbReference>
<dbReference type="GO" id="GO:0005525">
    <property type="term" value="F:GTP binding"/>
    <property type="evidence" value="ECO:0007669"/>
    <property type="project" value="UniProtKB-KW"/>
</dbReference>
<evidence type="ECO:0000256" key="5">
    <source>
        <dbReference type="PROSITE-ProRule" id="PRU00047"/>
    </source>
</evidence>
<dbReference type="GO" id="GO:0003723">
    <property type="term" value="F:RNA binding"/>
    <property type="evidence" value="ECO:0007669"/>
    <property type="project" value="UniProtKB-UniRule"/>
</dbReference>
<dbReference type="InterPro" id="IPR036875">
    <property type="entry name" value="Znf_CCHC_sf"/>
</dbReference>
<feature type="compositionally biased region" description="Gly residues" evidence="7">
    <location>
        <begin position="131"/>
        <end position="147"/>
    </location>
</feature>
<evidence type="ECO:0000256" key="7">
    <source>
        <dbReference type="SAM" id="MobiDB-lite"/>
    </source>
</evidence>
<evidence type="ECO:0000256" key="6">
    <source>
        <dbReference type="PROSITE-ProRule" id="PRU00176"/>
    </source>
</evidence>
<dbReference type="Pfam" id="PF04548">
    <property type="entry name" value="AIG1"/>
    <property type="match status" value="1"/>
</dbReference>
<accession>A0A5J5B833</accession>
<keyword evidence="4" id="KW-0342">GTP-binding</keyword>
<keyword evidence="12" id="KW-1185">Reference proteome</keyword>
<evidence type="ECO:0000256" key="2">
    <source>
        <dbReference type="ARBA" id="ARBA00022741"/>
    </source>
</evidence>
<dbReference type="Gene3D" id="3.30.70.330">
    <property type="match status" value="1"/>
</dbReference>
<dbReference type="InterPro" id="IPR035979">
    <property type="entry name" value="RBD_domain_sf"/>
</dbReference>
<keyword evidence="5" id="KW-0862">Zinc</keyword>
<evidence type="ECO:0000313" key="12">
    <source>
        <dbReference type="Proteomes" id="UP000325577"/>
    </source>
</evidence>
<dbReference type="FunFam" id="3.40.50.300:FF:000840">
    <property type="entry name" value="Immune-associated nucleotide-binding protein 9"/>
    <property type="match status" value="1"/>
</dbReference>
<keyword evidence="3 6" id="KW-0694">RNA-binding</keyword>
<feature type="compositionally biased region" description="Basic and acidic residues" evidence="7">
    <location>
        <begin position="262"/>
        <end position="272"/>
    </location>
</feature>
<dbReference type="SUPFAM" id="SSF57756">
    <property type="entry name" value="Retrovirus zinc finger-like domains"/>
    <property type="match status" value="1"/>
</dbReference>
<dbReference type="PROSITE" id="PS50102">
    <property type="entry name" value="RRM"/>
    <property type="match status" value="1"/>
</dbReference>
<dbReference type="InterPro" id="IPR045058">
    <property type="entry name" value="GIMA/IAN/Toc"/>
</dbReference>
<feature type="compositionally biased region" description="Basic and acidic residues" evidence="7">
    <location>
        <begin position="193"/>
        <end position="247"/>
    </location>
</feature>
<evidence type="ECO:0000256" key="3">
    <source>
        <dbReference type="ARBA" id="ARBA00022884"/>
    </source>
</evidence>
<gene>
    <name evidence="11" type="ORF">F0562_028351</name>
</gene>
<proteinExistence type="inferred from homology"/>
<dbReference type="InterPro" id="IPR000504">
    <property type="entry name" value="RRM_dom"/>
</dbReference>
<dbReference type="PANTHER" id="PTHR10903:SF184">
    <property type="entry name" value="GTP-BINDING PROTEIN A"/>
    <property type="match status" value="1"/>
</dbReference>
<dbReference type="CDD" id="cd21608">
    <property type="entry name" value="RRM2_NsCP33_like"/>
    <property type="match status" value="1"/>
</dbReference>
<keyword evidence="2" id="KW-0547">Nucleotide-binding</keyword>
<dbReference type="PROSITE" id="PS50158">
    <property type="entry name" value="ZF_CCHC"/>
    <property type="match status" value="1"/>
</dbReference>
<dbReference type="FunFam" id="3.30.70.330:FF:000367">
    <property type="entry name" value="glycine-rich RNA-binding protein RZ1C"/>
    <property type="match status" value="1"/>
</dbReference>
<dbReference type="SUPFAM" id="SSF52540">
    <property type="entry name" value="P-loop containing nucleoside triphosphate hydrolases"/>
    <property type="match status" value="1"/>
</dbReference>
<feature type="domain" description="RRM" evidence="8">
    <location>
        <begin position="43"/>
        <end position="121"/>
    </location>
</feature>
<dbReference type="PANTHER" id="PTHR10903">
    <property type="entry name" value="GTPASE, IMAP FAMILY MEMBER-RELATED"/>
    <property type="match status" value="1"/>
</dbReference>
<dbReference type="InterPro" id="IPR012677">
    <property type="entry name" value="Nucleotide-bd_a/b_plait_sf"/>
</dbReference>
<evidence type="ECO:0000259" key="10">
    <source>
        <dbReference type="PROSITE" id="PS51720"/>
    </source>
</evidence>
<evidence type="ECO:0000313" key="11">
    <source>
        <dbReference type="EMBL" id="KAA8538754.1"/>
    </source>
</evidence>